<dbReference type="EnsemblMetazoa" id="SSS_8867s_mrna">
    <property type="protein sequence ID" value="KAF7492869.1"/>
    <property type="gene ID" value="SSS_8867"/>
</dbReference>
<reference evidence="2" key="2">
    <citation type="submission" date="2020-01" db="EMBL/GenBank/DDBJ databases">
        <authorList>
            <person name="Korhonen P.K.K."/>
            <person name="Guangxu M.G."/>
            <person name="Wang T.W."/>
            <person name="Stroehlein A.J.S."/>
            <person name="Young N.D."/>
            <person name="Ang C.-S.A."/>
            <person name="Fernando D.W.F."/>
            <person name="Lu H.L."/>
            <person name="Taylor S.T."/>
            <person name="Ehtesham M.E.M."/>
            <person name="Najaraj S.H.N."/>
            <person name="Harsha G.H.G."/>
            <person name="Madugundu A.M."/>
            <person name="Renuse S.R."/>
            <person name="Holt D.H."/>
            <person name="Pandey A.P."/>
            <person name="Papenfuss A.P."/>
            <person name="Gasser R.B.G."/>
            <person name="Fischer K.F."/>
        </authorList>
    </citation>
    <scope>NUCLEOTIDE SEQUENCE</scope>
    <source>
        <strain evidence="2">SSS_KF_BRIS2020</strain>
    </source>
</reference>
<dbReference type="PANTHER" id="PTHR19871">
    <property type="entry name" value="BETA TRANSDUCIN-RELATED PROTEIN"/>
    <property type="match status" value="1"/>
</dbReference>
<feature type="compositionally biased region" description="Low complexity" evidence="1">
    <location>
        <begin position="144"/>
        <end position="155"/>
    </location>
</feature>
<dbReference type="Gene3D" id="2.130.10.10">
    <property type="entry name" value="YVTN repeat-like/Quinoprotein amine dehydrogenase"/>
    <property type="match status" value="1"/>
</dbReference>
<dbReference type="EMBL" id="WVUK01000056">
    <property type="protein sequence ID" value="KAF7492869.1"/>
    <property type="molecule type" value="Genomic_DNA"/>
</dbReference>
<evidence type="ECO:0000256" key="1">
    <source>
        <dbReference type="SAM" id="MobiDB-lite"/>
    </source>
</evidence>
<reference evidence="4" key="1">
    <citation type="journal article" date="2020" name="PLoS Negl. Trop. Dis.">
        <title>High-quality nuclear genome for Sarcoptes scabiei-A critical resource for a neglected parasite.</title>
        <authorList>
            <person name="Korhonen P.K."/>
            <person name="Gasser R.B."/>
            <person name="Ma G."/>
            <person name="Wang T."/>
            <person name="Stroehlein A.J."/>
            <person name="Young N.D."/>
            <person name="Ang C.S."/>
            <person name="Fernando D.D."/>
            <person name="Lu H.C."/>
            <person name="Taylor S."/>
            <person name="Reynolds S.L."/>
            <person name="Mofiz E."/>
            <person name="Najaraj S.H."/>
            <person name="Gowda H."/>
            <person name="Madugundu A."/>
            <person name="Renuse S."/>
            <person name="Holt D."/>
            <person name="Pandey A."/>
            <person name="Papenfuss A.T."/>
            <person name="Fischer K."/>
        </authorList>
    </citation>
    <scope>NUCLEOTIDE SEQUENCE [LARGE SCALE GENOMIC DNA]</scope>
</reference>
<dbReference type="InterPro" id="IPR015943">
    <property type="entry name" value="WD40/YVTN_repeat-like_dom_sf"/>
</dbReference>
<dbReference type="OrthoDB" id="6134417at2759"/>
<name>A0A834VF69_SARSC</name>
<dbReference type="InterPro" id="IPR011047">
    <property type="entry name" value="Quinoprotein_ADH-like_sf"/>
</dbReference>
<feature type="region of interest" description="Disordered" evidence="1">
    <location>
        <begin position="63"/>
        <end position="92"/>
    </location>
</feature>
<dbReference type="PANTHER" id="PTHR19871:SF14">
    <property type="entry name" value="DUF4062 DOMAIN-CONTAINING PROTEIN"/>
    <property type="match status" value="1"/>
</dbReference>
<dbReference type="InterPro" id="IPR052752">
    <property type="entry name" value="NACHT-WD_repeat"/>
</dbReference>
<evidence type="ECO:0000313" key="3">
    <source>
        <dbReference type="EnsemblMetazoa" id="KAF7492869.1"/>
    </source>
</evidence>
<proteinExistence type="predicted"/>
<sequence>MGNTCASIKRPKNSGERKASAESIPYGEVIAASSSTDTAKAQPSDVPQTSVINPSETITASVTTASTVSRSISSTTAIKSSHTTSTISPLTSTINQTTANAQNFKNDQSPRPHSSSEILGTSSTAKMIGTSPDPISLSPIPTASTPSPYSMSRYSSTSGPDGMLASYQNISPIIGHISLNQYQESIRASSFTQIFHLKYDLNKDQSNNDGPTIEDFYLITLSTESDEIVIWNIYQQKAERILKGIPKPRNVQMVDQLKTVVLCNRELMLYDLNRAKLITKLKGVMNQKMPYYGLHNDKYVVALSRNRMYVNMINLDTGDLETTFKAGEDRFLNSLLTSANGKICVCGDETQKPFPLLVWDLSNRKLLYDLRIPHHEFITKLSAISDDGHYVVSVCQECNTISTNFLIVYDLQSGTLFKKWKPDHDSVSVAISTQCGGCVINGIKNNDVLVWDLSTGNIKYTLTGHTAPPDLLSSAPKSNVFLSYNSSRQDKQLRIWSLENGKCLWTYTPEKDISCCALIPNGMAIVYGFVGEKQLHLAFREDENKTEEENREFIDNYIEEMCSKLIPYGDKELSGCTFDLSST</sequence>
<accession>A0A834VF69</accession>
<feature type="region of interest" description="Disordered" evidence="1">
    <location>
        <begin position="1"/>
        <end position="23"/>
    </location>
</feature>
<protein>
    <submittedName>
        <fullName evidence="2 3">Uncharacterized protein</fullName>
    </submittedName>
</protein>
<reference evidence="3" key="3">
    <citation type="submission" date="2022-06" db="UniProtKB">
        <authorList>
            <consortium name="EnsemblMetazoa"/>
        </authorList>
    </citation>
    <scope>IDENTIFICATION</scope>
</reference>
<feature type="region of interest" description="Disordered" evidence="1">
    <location>
        <begin position="34"/>
        <end position="53"/>
    </location>
</feature>
<dbReference type="Proteomes" id="UP000070412">
    <property type="component" value="Unassembled WGS sequence"/>
</dbReference>
<dbReference type="AlphaFoldDB" id="A0A834VF69"/>
<organism evidence="2">
    <name type="scientific">Sarcoptes scabiei</name>
    <name type="common">Itch mite</name>
    <name type="synonym">Acarus scabiei</name>
    <dbReference type="NCBI Taxonomy" id="52283"/>
    <lineage>
        <taxon>Eukaryota</taxon>
        <taxon>Metazoa</taxon>
        <taxon>Ecdysozoa</taxon>
        <taxon>Arthropoda</taxon>
        <taxon>Chelicerata</taxon>
        <taxon>Arachnida</taxon>
        <taxon>Acari</taxon>
        <taxon>Acariformes</taxon>
        <taxon>Sarcoptiformes</taxon>
        <taxon>Astigmata</taxon>
        <taxon>Psoroptidia</taxon>
        <taxon>Sarcoptoidea</taxon>
        <taxon>Sarcoptidae</taxon>
        <taxon>Sarcoptinae</taxon>
        <taxon>Sarcoptes</taxon>
    </lineage>
</organism>
<evidence type="ECO:0000313" key="2">
    <source>
        <dbReference type="EMBL" id="KAF7492869.1"/>
    </source>
</evidence>
<feature type="region of interest" description="Disordered" evidence="1">
    <location>
        <begin position="124"/>
        <end position="155"/>
    </location>
</feature>
<evidence type="ECO:0000313" key="4">
    <source>
        <dbReference type="Proteomes" id="UP000070412"/>
    </source>
</evidence>
<keyword evidence="4" id="KW-1185">Reference proteome</keyword>
<gene>
    <name evidence="2" type="ORF">SSS_8867</name>
</gene>
<dbReference type="SUPFAM" id="SSF50998">
    <property type="entry name" value="Quinoprotein alcohol dehydrogenase-like"/>
    <property type="match status" value="1"/>
</dbReference>